<feature type="transmembrane region" description="Helical" evidence="7">
    <location>
        <begin position="12"/>
        <end position="40"/>
    </location>
</feature>
<feature type="domain" description="ABC transmembrane type-1" evidence="8">
    <location>
        <begin position="112"/>
        <end position="322"/>
    </location>
</feature>
<dbReference type="RefSeq" id="WP_076649516.1">
    <property type="nucleotide sequence ID" value="NZ_FTPS01000001.1"/>
</dbReference>
<sequence>MPLTKRTPGNESVPAGAALVSGVLRLCLVLFCVAVAVFLLMKLSPIDPVDAYLGPAMARLGPEHKERIAEAWGLNRPLAEQFLLWAGHLLRGELGWSTTYNAPVGTVLADRIGASFALSGLAWLLSGVLGFALGLVAAILQGGWTDRIIRLWCYLLASTPTFWLAMLMLMLFSVHLGWTPICCAGPVGVDPQDIGLGQRLHHLLLPLLALTLFGVAQIALHTRVKVIEVLGSDHVIFARAQGAGRADIALRHAARNAALPALTLLCATTGEIFGGSILAEQVFAWPGLGRASIEAARQGDVPLLLAISLLTALVVTSANILADLMSRFVDPRMRSAP</sequence>
<dbReference type="AlphaFoldDB" id="A0A1R3WWG4"/>
<keyword evidence="2 7" id="KW-0813">Transport</keyword>
<dbReference type="InterPro" id="IPR035906">
    <property type="entry name" value="MetI-like_sf"/>
</dbReference>
<comment type="subcellular location">
    <subcellularLocation>
        <location evidence="1 7">Cell membrane</location>
        <topology evidence="1 7">Multi-pass membrane protein</topology>
    </subcellularLocation>
</comment>
<dbReference type="EMBL" id="FTPS01000001">
    <property type="protein sequence ID" value="SIT82789.1"/>
    <property type="molecule type" value="Genomic_DNA"/>
</dbReference>
<dbReference type="PROSITE" id="PS50928">
    <property type="entry name" value="ABC_TM1"/>
    <property type="match status" value="1"/>
</dbReference>
<evidence type="ECO:0000256" key="1">
    <source>
        <dbReference type="ARBA" id="ARBA00004651"/>
    </source>
</evidence>
<gene>
    <name evidence="9" type="ORF">SAMN05421849_1776</name>
</gene>
<keyword evidence="10" id="KW-1185">Reference proteome</keyword>
<dbReference type="PANTHER" id="PTHR43163">
    <property type="entry name" value="DIPEPTIDE TRANSPORT SYSTEM PERMEASE PROTEIN DPPB-RELATED"/>
    <property type="match status" value="1"/>
</dbReference>
<evidence type="ECO:0000256" key="3">
    <source>
        <dbReference type="ARBA" id="ARBA00022475"/>
    </source>
</evidence>
<evidence type="ECO:0000313" key="9">
    <source>
        <dbReference type="EMBL" id="SIT82789.1"/>
    </source>
</evidence>
<evidence type="ECO:0000256" key="5">
    <source>
        <dbReference type="ARBA" id="ARBA00022989"/>
    </source>
</evidence>
<dbReference type="Gene3D" id="1.10.3720.10">
    <property type="entry name" value="MetI-like"/>
    <property type="match status" value="1"/>
</dbReference>
<evidence type="ECO:0000256" key="7">
    <source>
        <dbReference type="RuleBase" id="RU363032"/>
    </source>
</evidence>
<feature type="transmembrane region" description="Helical" evidence="7">
    <location>
        <begin position="152"/>
        <end position="172"/>
    </location>
</feature>
<dbReference type="Pfam" id="PF00528">
    <property type="entry name" value="BPD_transp_1"/>
    <property type="match status" value="1"/>
</dbReference>
<keyword evidence="3" id="KW-1003">Cell membrane</keyword>
<evidence type="ECO:0000256" key="2">
    <source>
        <dbReference type="ARBA" id="ARBA00022448"/>
    </source>
</evidence>
<name>A0A1R3WWG4_9RHOB</name>
<evidence type="ECO:0000256" key="4">
    <source>
        <dbReference type="ARBA" id="ARBA00022692"/>
    </source>
</evidence>
<keyword evidence="5 7" id="KW-1133">Transmembrane helix</keyword>
<dbReference type="GO" id="GO:0005886">
    <property type="term" value="C:plasma membrane"/>
    <property type="evidence" value="ECO:0007669"/>
    <property type="project" value="UniProtKB-SubCell"/>
</dbReference>
<keyword evidence="4 7" id="KW-0812">Transmembrane</keyword>
<dbReference type="PANTHER" id="PTHR43163:SF6">
    <property type="entry name" value="DIPEPTIDE TRANSPORT SYSTEM PERMEASE PROTEIN DPPB-RELATED"/>
    <property type="match status" value="1"/>
</dbReference>
<feature type="transmembrane region" description="Helical" evidence="7">
    <location>
        <begin position="303"/>
        <end position="324"/>
    </location>
</feature>
<comment type="similarity">
    <text evidence="7">Belongs to the binding-protein-dependent transport system permease family.</text>
</comment>
<dbReference type="OrthoDB" id="9807402at2"/>
<dbReference type="SUPFAM" id="SSF161098">
    <property type="entry name" value="MetI-like"/>
    <property type="match status" value="1"/>
</dbReference>
<feature type="transmembrane region" description="Helical" evidence="7">
    <location>
        <begin position="121"/>
        <end position="140"/>
    </location>
</feature>
<evidence type="ECO:0000256" key="6">
    <source>
        <dbReference type="ARBA" id="ARBA00023136"/>
    </source>
</evidence>
<evidence type="ECO:0000259" key="8">
    <source>
        <dbReference type="PROSITE" id="PS50928"/>
    </source>
</evidence>
<protein>
    <submittedName>
        <fullName evidence="9">Peptide/nickel transport system permease protein</fullName>
    </submittedName>
</protein>
<dbReference type="GO" id="GO:0055085">
    <property type="term" value="P:transmembrane transport"/>
    <property type="evidence" value="ECO:0007669"/>
    <property type="project" value="InterPro"/>
</dbReference>
<accession>A0A1R3WWG4</accession>
<dbReference type="Proteomes" id="UP000192455">
    <property type="component" value="Unassembled WGS sequence"/>
</dbReference>
<feature type="transmembrane region" description="Helical" evidence="7">
    <location>
        <begin position="200"/>
        <end position="220"/>
    </location>
</feature>
<dbReference type="STRING" id="515897.SAMN05421849_1776"/>
<organism evidence="9 10">
    <name type="scientific">Pontibaca methylaminivorans</name>
    <dbReference type="NCBI Taxonomy" id="515897"/>
    <lineage>
        <taxon>Bacteria</taxon>
        <taxon>Pseudomonadati</taxon>
        <taxon>Pseudomonadota</taxon>
        <taxon>Alphaproteobacteria</taxon>
        <taxon>Rhodobacterales</taxon>
        <taxon>Roseobacteraceae</taxon>
        <taxon>Pontibaca</taxon>
    </lineage>
</organism>
<keyword evidence="6 7" id="KW-0472">Membrane</keyword>
<feature type="transmembrane region" description="Helical" evidence="7">
    <location>
        <begin position="261"/>
        <end position="283"/>
    </location>
</feature>
<evidence type="ECO:0000313" key="10">
    <source>
        <dbReference type="Proteomes" id="UP000192455"/>
    </source>
</evidence>
<proteinExistence type="inferred from homology"/>
<reference evidence="9 10" key="1">
    <citation type="submission" date="2017-01" db="EMBL/GenBank/DDBJ databases">
        <authorList>
            <person name="Mah S.A."/>
            <person name="Swanson W.J."/>
            <person name="Moy G.W."/>
            <person name="Vacquier V.D."/>
        </authorList>
    </citation>
    <scope>NUCLEOTIDE SEQUENCE [LARGE SCALE GENOMIC DNA]</scope>
    <source>
        <strain evidence="9 10">DSM 21219</strain>
    </source>
</reference>
<dbReference type="InterPro" id="IPR000515">
    <property type="entry name" value="MetI-like"/>
</dbReference>
<dbReference type="CDD" id="cd06261">
    <property type="entry name" value="TM_PBP2"/>
    <property type="match status" value="1"/>
</dbReference>